<keyword evidence="2" id="KW-1185">Reference proteome</keyword>
<evidence type="ECO:0000313" key="1">
    <source>
        <dbReference type="EMBL" id="MFI2473460.1"/>
    </source>
</evidence>
<dbReference type="EMBL" id="JBIRYO010000004">
    <property type="protein sequence ID" value="MFI2473460.1"/>
    <property type="molecule type" value="Genomic_DNA"/>
</dbReference>
<name>A0ABW7WX88_9NOCA</name>
<reference evidence="1 2" key="1">
    <citation type="submission" date="2024-10" db="EMBL/GenBank/DDBJ databases">
        <title>The Natural Products Discovery Center: Release of the First 8490 Sequenced Strains for Exploring Actinobacteria Biosynthetic Diversity.</title>
        <authorList>
            <person name="Kalkreuter E."/>
            <person name="Kautsar S.A."/>
            <person name="Yang D."/>
            <person name="Bader C.D."/>
            <person name="Teijaro C.N."/>
            <person name="Fluegel L."/>
            <person name="Davis C.M."/>
            <person name="Simpson J.R."/>
            <person name="Lauterbach L."/>
            <person name="Steele A.D."/>
            <person name="Gui C."/>
            <person name="Meng S."/>
            <person name="Li G."/>
            <person name="Viehrig K."/>
            <person name="Ye F."/>
            <person name="Su P."/>
            <person name="Kiefer A.F."/>
            <person name="Nichols A."/>
            <person name="Cepeda A.J."/>
            <person name="Yan W."/>
            <person name="Fan B."/>
            <person name="Jiang Y."/>
            <person name="Adhikari A."/>
            <person name="Zheng C.-J."/>
            <person name="Schuster L."/>
            <person name="Cowan T.M."/>
            <person name="Smanski M.J."/>
            <person name="Chevrette M.G."/>
            <person name="De Carvalho L.P.S."/>
            <person name="Shen B."/>
        </authorList>
    </citation>
    <scope>NUCLEOTIDE SEQUENCE [LARGE SCALE GENOMIC DNA]</scope>
    <source>
        <strain evidence="1 2">NPDC019275</strain>
    </source>
</reference>
<accession>A0ABW7WX88</accession>
<proteinExistence type="predicted"/>
<dbReference type="Proteomes" id="UP001611415">
    <property type="component" value="Unassembled WGS sequence"/>
</dbReference>
<dbReference type="RefSeq" id="WP_397092079.1">
    <property type="nucleotide sequence ID" value="NZ_JBIRYO010000004.1"/>
</dbReference>
<gene>
    <name evidence="1" type="ORF">ACH49W_08785</name>
</gene>
<protein>
    <submittedName>
        <fullName evidence="1">Uncharacterized protein</fullName>
    </submittedName>
</protein>
<comment type="caution">
    <text evidence="1">The sequence shown here is derived from an EMBL/GenBank/DDBJ whole genome shotgun (WGS) entry which is preliminary data.</text>
</comment>
<sequence length="111" mass="12792">MSAPDRRREHAALEAEYQRLDTVQDLMFDMLSAAGDTSAAKGFRDNDFESSRTQYAARKHAEVYVEKSAVWDRLLDYRHGSEMAVKIRAEIAAGRADREQRERSRGIERSR</sequence>
<evidence type="ECO:0000313" key="2">
    <source>
        <dbReference type="Proteomes" id="UP001611415"/>
    </source>
</evidence>
<organism evidence="1 2">
    <name type="scientific">Nocardia xishanensis</name>
    <dbReference type="NCBI Taxonomy" id="238964"/>
    <lineage>
        <taxon>Bacteria</taxon>
        <taxon>Bacillati</taxon>
        <taxon>Actinomycetota</taxon>
        <taxon>Actinomycetes</taxon>
        <taxon>Mycobacteriales</taxon>
        <taxon>Nocardiaceae</taxon>
        <taxon>Nocardia</taxon>
    </lineage>
</organism>